<evidence type="ECO:0000256" key="1">
    <source>
        <dbReference type="SAM" id="Phobius"/>
    </source>
</evidence>
<evidence type="ECO:0000313" key="4">
    <source>
        <dbReference type="Proteomes" id="UP000243978"/>
    </source>
</evidence>
<accession>A0A2T6BKV9</accession>
<dbReference type="InterPro" id="IPR012495">
    <property type="entry name" value="TadE-like_dom"/>
</dbReference>
<reference evidence="3 4" key="1">
    <citation type="submission" date="2018-04" db="EMBL/GenBank/DDBJ databases">
        <title>Genomic Encyclopedia of Archaeal and Bacterial Type Strains, Phase II (KMG-II): from individual species to whole genera.</title>
        <authorList>
            <person name="Goeker M."/>
        </authorList>
    </citation>
    <scope>NUCLEOTIDE SEQUENCE [LARGE SCALE GENOMIC DNA]</scope>
    <source>
        <strain evidence="3 4">DSM 100977</strain>
    </source>
</reference>
<evidence type="ECO:0000259" key="2">
    <source>
        <dbReference type="Pfam" id="PF07811"/>
    </source>
</evidence>
<dbReference type="EMBL" id="QBKS01000001">
    <property type="protein sequence ID" value="PTX56703.1"/>
    <property type="molecule type" value="Genomic_DNA"/>
</dbReference>
<keyword evidence="1" id="KW-0472">Membrane</keyword>
<dbReference type="Proteomes" id="UP000243978">
    <property type="component" value="Unassembled WGS sequence"/>
</dbReference>
<dbReference type="Pfam" id="PF07811">
    <property type="entry name" value="TadE"/>
    <property type="match status" value="1"/>
</dbReference>
<dbReference type="AlphaFoldDB" id="A0A2T6BKV9"/>
<sequence length="190" mass="21764">MTREHPTTPPRGLRRMWRRLMRREDGNATIEFAILFPAFMLIFMAIFETGMLMTRYMMFDRALDIAVREMRISNNRNFTQAQVKTLLCAQTVILRNHCMEDITLEMVRLQENSNDWGFPAGQAQCRDRAQQITPVTKFDIGGNNDIIFVRACMAIEPFFPTASLGAFLTRDSGGQLNMVALSAFSVEPTQ</sequence>
<dbReference type="OrthoDB" id="7907064at2"/>
<name>A0A2T6BKV9_9RHOB</name>
<feature type="transmembrane region" description="Helical" evidence="1">
    <location>
        <begin position="28"/>
        <end position="47"/>
    </location>
</feature>
<feature type="domain" description="TadE-like" evidence="2">
    <location>
        <begin position="26"/>
        <end position="68"/>
    </location>
</feature>
<organism evidence="3 4">
    <name type="scientific">Litoreibacter ponti</name>
    <dbReference type="NCBI Taxonomy" id="1510457"/>
    <lineage>
        <taxon>Bacteria</taxon>
        <taxon>Pseudomonadati</taxon>
        <taxon>Pseudomonadota</taxon>
        <taxon>Alphaproteobacteria</taxon>
        <taxon>Rhodobacterales</taxon>
        <taxon>Roseobacteraceae</taxon>
        <taxon>Litoreibacter</taxon>
    </lineage>
</organism>
<evidence type="ECO:0000313" key="3">
    <source>
        <dbReference type="EMBL" id="PTX56703.1"/>
    </source>
</evidence>
<keyword evidence="1" id="KW-0812">Transmembrane</keyword>
<keyword evidence="1" id="KW-1133">Transmembrane helix</keyword>
<gene>
    <name evidence="3" type="ORF">C8N43_1365</name>
</gene>
<keyword evidence="4" id="KW-1185">Reference proteome</keyword>
<dbReference type="RefSeq" id="WP_107844876.1">
    <property type="nucleotide sequence ID" value="NZ_QBKS01000001.1"/>
</dbReference>
<proteinExistence type="predicted"/>
<protein>
    <submittedName>
        <fullName evidence="3">TadE-like protein</fullName>
    </submittedName>
</protein>
<comment type="caution">
    <text evidence="3">The sequence shown here is derived from an EMBL/GenBank/DDBJ whole genome shotgun (WGS) entry which is preliminary data.</text>
</comment>